<comment type="caution">
    <text evidence="2">The sequence shown here is derived from an EMBL/GenBank/DDBJ whole genome shotgun (WGS) entry which is preliminary data.</text>
</comment>
<dbReference type="STRING" id="658196.A0A397SMD6"/>
<reference evidence="2 3" key="1">
    <citation type="submission" date="2018-06" db="EMBL/GenBank/DDBJ databases">
        <title>Comparative genomics reveals the genomic features of Rhizophagus irregularis, R. cerebriforme, R. diaphanum and Gigaspora rosea, and their symbiotic lifestyle signature.</title>
        <authorList>
            <person name="Morin E."/>
            <person name="San Clemente H."/>
            <person name="Chen E.C.H."/>
            <person name="De La Providencia I."/>
            <person name="Hainaut M."/>
            <person name="Kuo A."/>
            <person name="Kohler A."/>
            <person name="Murat C."/>
            <person name="Tang N."/>
            <person name="Roy S."/>
            <person name="Loubradou J."/>
            <person name="Henrissat B."/>
            <person name="Grigoriev I.V."/>
            <person name="Corradi N."/>
            <person name="Roux C."/>
            <person name="Martin F.M."/>
        </authorList>
    </citation>
    <scope>NUCLEOTIDE SEQUENCE [LARGE SCALE GENOMIC DNA]</scope>
    <source>
        <strain evidence="2 3">DAOM 227022</strain>
    </source>
</reference>
<name>A0A397SMD6_9GLOM</name>
<dbReference type="InterPro" id="IPR000408">
    <property type="entry name" value="Reg_chr_condens"/>
</dbReference>
<dbReference type="OrthoDB" id="2433586at2759"/>
<dbReference type="PANTHER" id="PTHR45982:SF1">
    <property type="entry name" value="REGULATOR OF CHROMOSOME CONDENSATION"/>
    <property type="match status" value="1"/>
</dbReference>
<dbReference type="InterPro" id="IPR051553">
    <property type="entry name" value="Ran_GTPase-activating"/>
</dbReference>
<evidence type="ECO:0000313" key="2">
    <source>
        <dbReference type="EMBL" id="RIA87283.1"/>
    </source>
</evidence>
<dbReference type="SUPFAM" id="SSF50985">
    <property type="entry name" value="RCC1/BLIP-II"/>
    <property type="match status" value="1"/>
</dbReference>
<dbReference type="InterPro" id="IPR009091">
    <property type="entry name" value="RCC1/BLIP-II"/>
</dbReference>
<evidence type="ECO:0008006" key="4">
    <source>
        <dbReference type="Google" id="ProtNLM"/>
    </source>
</evidence>
<feature type="repeat" description="RCC1" evidence="1">
    <location>
        <begin position="92"/>
        <end position="161"/>
    </location>
</feature>
<dbReference type="Gene3D" id="2.130.10.30">
    <property type="entry name" value="Regulator of chromosome condensation 1/beta-lactamase-inhibitor protein II"/>
    <property type="match status" value="1"/>
</dbReference>
<organism evidence="2 3">
    <name type="scientific">Glomus cerebriforme</name>
    <dbReference type="NCBI Taxonomy" id="658196"/>
    <lineage>
        <taxon>Eukaryota</taxon>
        <taxon>Fungi</taxon>
        <taxon>Fungi incertae sedis</taxon>
        <taxon>Mucoromycota</taxon>
        <taxon>Glomeromycotina</taxon>
        <taxon>Glomeromycetes</taxon>
        <taxon>Glomerales</taxon>
        <taxon>Glomeraceae</taxon>
        <taxon>Glomus</taxon>
    </lineage>
</organism>
<dbReference type="PROSITE" id="PS50012">
    <property type="entry name" value="RCC1_3"/>
    <property type="match status" value="1"/>
</dbReference>
<dbReference type="Proteomes" id="UP000265703">
    <property type="component" value="Unassembled WGS sequence"/>
</dbReference>
<proteinExistence type="predicted"/>
<dbReference type="AlphaFoldDB" id="A0A397SMD6"/>
<feature type="non-terminal residue" evidence="2">
    <location>
        <position position="161"/>
    </location>
</feature>
<dbReference type="PANTHER" id="PTHR45982">
    <property type="entry name" value="REGULATOR OF CHROMOSOME CONDENSATION"/>
    <property type="match status" value="1"/>
</dbReference>
<keyword evidence="3" id="KW-1185">Reference proteome</keyword>
<evidence type="ECO:0000256" key="1">
    <source>
        <dbReference type="PROSITE-ProRule" id="PRU00235"/>
    </source>
</evidence>
<dbReference type="EMBL" id="QKYT01000316">
    <property type="protein sequence ID" value="RIA87283.1"/>
    <property type="molecule type" value="Genomic_DNA"/>
</dbReference>
<protein>
    <recommendedName>
        <fullName evidence="4">Regulator of chromosome condensation 1/beta-lactamase-inhibitor protein II</fullName>
    </recommendedName>
</protein>
<gene>
    <name evidence="2" type="ORF">C1645_827991</name>
</gene>
<dbReference type="Pfam" id="PF00415">
    <property type="entry name" value="RCC1"/>
    <property type="match status" value="1"/>
</dbReference>
<accession>A0A397SMD6</accession>
<sequence length="161" mass="17484">MSQCTAQYKSCDRSNLIPSKRRGRLSKAALTVVLPAVDFELYIGSTLKKQSKNTFTVPIPIRPQQIGQVYAIGSNDMSQCGALHSVAFTFDGKVVTWGCNDHGTLCCFTEIPDSTEVKAILRSGNYVIGEEDKPAYAEGLDNVNIVKVACGDNITFAISDQ</sequence>
<evidence type="ECO:0000313" key="3">
    <source>
        <dbReference type="Proteomes" id="UP000265703"/>
    </source>
</evidence>